<keyword evidence="1" id="KW-0732">Signal</keyword>
<gene>
    <name evidence="3" type="ORF">LF1_10590</name>
</gene>
<accession>A0A5B1CFN8</accession>
<feature type="signal peptide" evidence="1">
    <location>
        <begin position="1"/>
        <end position="28"/>
    </location>
</feature>
<dbReference type="OrthoDB" id="291356at2"/>
<dbReference type="InterPro" id="IPR011464">
    <property type="entry name" value="DUF1570"/>
</dbReference>
<keyword evidence="4" id="KW-1185">Reference proteome</keyword>
<evidence type="ECO:0000313" key="4">
    <source>
        <dbReference type="Proteomes" id="UP000322699"/>
    </source>
</evidence>
<organism evidence="3 4">
    <name type="scientific">Rubripirellula obstinata</name>
    <dbReference type="NCBI Taxonomy" id="406547"/>
    <lineage>
        <taxon>Bacteria</taxon>
        <taxon>Pseudomonadati</taxon>
        <taxon>Planctomycetota</taxon>
        <taxon>Planctomycetia</taxon>
        <taxon>Pirellulales</taxon>
        <taxon>Pirellulaceae</taxon>
        <taxon>Rubripirellula</taxon>
    </lineage>
</organism>
<dbReference type="EMBL" id="VRLW01000001">
    <property type="protein sequence ID" value="KAA1258539.1"/>
    <property type="molecule type" value="Genomic_DNA"/>
</dbReference>
<protein>
    <recommendedName>
        <fullName evidence="2">DUF1570 domain-containing protein</fullName>
    </recommendedName>
</protein>
<proteinExistence type="predicted"/>
<evidence type="ECO:0000259" key="2">
    <source>
        <dbReference type="Pfam" id="PF07607"/>
    </source>
</evidence>
<dbReference type="RefSeq" id="WP_084422219.1">
    <property type="nucleotide sequence ID" value="NZ_LWSK01000001.1"/>
</dbReference>
<comment type="caution">
    <text evidence="3">The sequence shown here is derived from an EMBL/GenBank/DDBJ whole genome shotgun (WGS) entry which is preliminary data.</text>
</comment>
<reference evidence="3 4" key="1">
    <citation type="submission" date="2019-08" db="EMBL/GenBank/DDBJ databases">
        <title>Deep-cultivation of Planctomycetes and their phenomic and genomic characterization uncovers novel biology.</title>
        <authorList>
            <person name="Wiegand S."/>
            <person name="Jogler M."/>
            <person name="Boedeker C."/>
            <person name="Pinto D."/>
            <person name="Vollmers J."/>
            <person name="Rivas-Marin E."/>
            <person name="Kohn T."/>
            <person name="Peeters S.H."/>
            <person name="Heuer A."/>
            <person name="Rast P."/>
            <person name="Oberbeckmann S."/>
            <person name="Bunk B."/>
            <person name="Jeske O."/>
            <person name="Meyerdierks A."/>
            <person name="Storesund J.E."/>
            <person name="Kallscheuer N."/>
            <person name="Luecker S."/>
            <person name="Lage O.M."/>
            <person name="Pohl T."/>
            <person name="Merkel B.J."/>
            <person name="Hornburger P."/>
            <person name="Mueller R.-W."/>
            <person name="Bruemmer F."/>
            <person name="Labrenz M."/>
            <person name="Spormann A.M."/>
            <person name="Op Den Camp H."/>
            <person name="Overmann J."/>
            <person name="Amann R."/>
            <person name="Jetten M.S.M."/>
            <person name="Mascher T."/>
            <person name="Medema M.H."/>
            <person name="Devos D.P."/>
            <person name="Kaster A.-K."/>
            <person name="Ovreas L."/>
            <person name="Rohde M."/>
            <person name="Galperin M.Y."/>
            <person name="Jogler C."/>
        </authorList>
    </citation>
    <scope>NUCLEOTIDE SEQUENCE [LARGE SCALE GENOMIC DNA]</scope>
    <source>
        <strain evidence="3 4">LF1</strain>
    </source>
</reference>
<feature type="domain" description="DUF1570" evidence="2">
    <location>
        <begin position="224"/>
        <end position="350"/>
    </location>
</feature>
<dbReference type="Proteomes" id="UP000322699">
    <property type="component" value="Unassembled WGS sequence"/>
</dbReference>
<evidence type="ECO:0000256" key="1">
    <source>
        <dbReference type="SAM" id="SignalP"/>
    </source>
</evidence>
<name>A0A5B1CFN8_9BACT</name>
<dbReference type="AlphaFoldDB" id="A0A5B1CFN8"/>
<feature type="chain" id="PRO_5022802428" description="DUF1570 domain-containing protein" evidence="1">
    <location>
        <begin position="29"/>
        <end position="384"/>
    </location>
</feature>
<dbReference type="Pfam" id="PF07607">
    <property type="entry name" value="DUF1570"/>
    <property type="match status" value="1"/>
</dbReference>
<evidence type="ECO:0000313" key="3">
    <source>
        <dbReference type="EMBL" id="KAA1258539.1"/>
    </source>
</evidence>
<sequence precursor="true">MPRLVIAFLRSGGLALCLGCFISIVCQAESLATGKTKQNPAVEEVTFRDGDVKPAKRRTVVGEVMIEAQDGGIMLLADDGHLWTLQPEQIQKRSPVDVPLKVASPAEVEARLLKELGAEFKNGGFAVHQTQHYLIAYNSSEEYAKRVGGLFESLYRAFFTYWKNQRWELSEPRFPMVAVVLKDHKAFLTYGRSEIGDAASNMIGYYNLASNRMATFNVPNWERNVSTIIHEATHQLAFNCGLQQRFADNPMWVSEGLATFFESPDMRNPGKWRGVGRVNRTNLGRWRRYQQNRPADSLATLLSADTRYRDPKTASNAYGEGWALTYFLLKTKRKEYIAYLRKLSEGKPLAVQSPRQRIKDFETAMGDELPVIEQKFSKFMMRVR</sequence>